<keyword evidence="5" id="KW-0496">Mitochondrion</keyword>
<evidence type="ECO:0000313" key="9">
    <source>
        <dbReference type="Proteomes" id="UP000626109"/>
    </source>
</evidence>
<evidence type="ECO:0000256" key="6">
    <source>
        <dbReference type="ARBA" id="ARBA00023136"/>
    </source>
</evidence>
<comment type="similarity">
    <text evidence="2">Belongs to the Tim44 family.</text>
</comment>
<dbReference type="Gene3D" id="3.10.450.240">
    <property type="match status" value="1"/>
</dbReference>
<organism evidence="8 9">
    <name type="scientific">Polarella glacialis</name>
    <name type="common">Dinoflagellate</name>
    <dbReference type="NCBI Taxonomy" id="89957"/>
    <lineage>
        <taxon>Eukaryota</taxon>
        <taxon>Sar</taxon>
        <taxon>Alveolata</taxon>
        <taxon>Dinophyceae</taxon>
        <taxon>Suessiales</taxon>
        <taxon>Suessiaceae</taxon>
        <taxon>Polarella</taxon>
    </lineage>
</organism>
<evidence type="ECO:0000256" key="1">
    <source>
        <dbReference type="ARBA" id="ARBA00004273"/>
    </source>
</evidence>
<keyword evidence="6" id="KW-0472">Membrane</keyword>
<proteinExistence type="inferred from homology"/>
<dbReference type="GO" id="GO:0030150">
    <property type="term" value="P:protein import into mitochondrial matrix"/>
    <property type="evidence" value="ECO:0007669"/>
    <property type="project" value="TreeGrafter"/>
</dbReference>
<dbReference type="AlphaFoldDB" id="A0A813JCD1"/>
<keyword evidence="4" id="KW-0809">Transit peptide</keyword>
<dbReference type="Pfam" id="PF04280">
    <property type="entry name" value="Tim44"/>
    <property type="match status" value="1"/>
</dbReference>
<evidence type="ECO:0000259" key="7">
    <source>
        <dbReference type="Pfam" id="PF04280"/>
    </source>
</evidence>
<dbReference type="GO" id="GO:0051087">
    <property type="term" value="F:protein-folding chaperone binding"/>
    <property type="evidence" value="ECO:0007669"/>
    <property type="project" value="TreeGrafter"/>
</dbReference>
<evidence type="ECO:0000256" key="4">
    <source>
        <dbReference type="ARBA" id="ARBA00022946"/>
    </source>
</evidence>
<dbReference type="PANTHER" id="PTHR10721">
    <property type="entry name" value="MITOCHONDRIAL IMPORT INNER MEMBRANE TRANSLOCASE SUBUNIT TIM44"/>
    <property type="match status" value="1"/>
</dbReference>
<dbReference type="InterPro" id="IPR039544">
    <property type="entry name" value="Tim44-like"/>
</dbReference>
<protein>
    <recommendedName>
        <fullName evidence="7">Tim44-like domain-containing protein</fullName>
    </recommendedName>
</protein>
<accession>A0A813JCD1</accession>
<gene>
    <name evidence="8" type="ORF">PGLA2088_LOCUS18393</name>
</gene>
<dbReference type="Proteomes" id="UP000626109">
    <property type="component" value="Unassembled WGS sequence"/>
</dbReference>
<reference evidence="8" key="1">
    <citation type="submission" date="2021-02" db="EMBL/GenBank/DDBJ databases">
        <authorList>
            <person name="Dougan E. K."/>
            <person name="Rhodes N."/>
            <person name="Thang M."/>
            <person name="Chan C."/>
        </authorList>
    </citation>
    <scope>NUCLEOTIDE SEQUENCE</scope>
</reference>
<dbReference type="InterPro" id="IPR007379">
    <property type="entry name" value="Tim44-like_dom"/>
</dbReference>
<feature type="non-terminal residue" evidence="8">
    <location>
        <position position="100"/>
    </location>
</feature>
<comment type="subcellular location">
    <subcellularLocation>
        <location evidence="1">Mitochondrion inner membrane</location>
    </subcellularLocation>
</comment>
<dbReference type="SUPFAM" id="SSF54427">
    <property type="entry name" value="NTF2-like"/>
    <property type="match status" value="1"/>
</dbReference>
<keyword evidence="3" id="KW-0999">Mitochondrion inner membrane</keyword>
<dbReference type="EMBL" id="CAJNNW010024554">
    <property type="protein sequence ID" value="CAE8673149.1"/>
    <property type="molecule type" value="Genomic_DNA"/>
</dbReference>
<dbReference type="PANTHER" id="PTHR10721:SF1">
    <property type="entry name" value="MITOCHONDRIAL IMPORT INNER MEMBRANE TRANSLOCASE SUBUNIT TIM44"/>
    <property type="match status" value="1"/>
</dbReference>
<name>A0A813JCD1_POLGL</name>
<evidence type="ECO:0000256" key="5">
    <source>
        <dbReference type="ARBA" id="ARBA00023128"/>
    </source>
</evidence>
<feature type="domain" description="Tim44-like" evidence="7">
    <location>
        <begin position="3"/>
        <end position="91"/>
    </location>
</feature>
<dbReference type="InterPro" id="IPR032710">
    <property type="entry name" value="NTF2-like_dom_sf"/>
</dbReference>
<dbReference type="GO" id="GO:0005743">
    <property type="term" value="C:mitochondrial inner membrane"/>
    <property type="evidence" value="ECO:0007669"/>
    <property type="project" value="UniProtKB-SubCell"/>
</dbReference>
<evidence type="ECO:0000256" key="3">
    <source>
        <dbReference type="ARBA" id="ARBA00022792"/>
    </source>
</evidence>
<comment type="caution">
    <text evidence="8">The sequence shown here is derived from an EMBL/GenBank/DDBJ whole genome shotgun (WGS) entry which is preliminary data.</text>
</comment>
<sequence>ERIRQKLSLDTNILAGPKEMELKGAKLMEQGAPCFIFTFNMQQVNCLRDGEGEILEGAVDDIRNVCYAMAVTRHPNLENLELEYPWQVSELAILWNQPCF</sequence>
<evidence type="ECO:0000256" key="2">
    <source>
        <dbReference type="ARBA" id="ARBA00009597"/>
    </source>
</evidence>
<evidence type="ECO:0000313" key="8">
    <source>
        <dbReference type="EMBL" id="CAE8673149.1"/>
    </source>
</evidence>